<comment type="caution">
    <text evidence="1">The sequence shown here is derived from an EMBL/GenBank/DDBJ whole genome shotgun (WGS) entry which is preliminary data.</text>
</comment>
<protein>
    <submittedName>
        <fullName evidence="1">Uncharacterized protein</fullName>
    </submittedName>
</protein>
<gene>
    <name evidence="1" type="ORF">C8A01DRAFT_41904</name>
</gene>
<reference evidence="2" key="1">
    <citation type="journal article" date="2023" name="Mol. Phylogenet. Evol.">
        <title>Genome-scale phylogeny and comparative genomics of the fungal order Sordariales.</title>
        <authorList>
            <person name="Hensen N."/>
            <person name="Bonometti L."/>
            <person name="Westerberg I."/>
            <person name="Brannstrom I.O."/>
            <person name="Guillou S."/>
            <person name="Cros-Aarteil S."/>
            <person name="Calhoun S."/>
            <person name="Haridas S."/>
            <person name="Kuo A."/>
            <person name="Mondo S."/>
            <person name="Pangilinan J."/>
            <person name="Riley R."/>
            <person name="LaButti K."/>
            <person name="Andreopoulos B."/>
            <person name="Lipzen A."/>
            <person name="Chen C."/>
            <person name="Yan M."/>
            <person name="Daum C."/>
            <person name="Ng V."/>
            <person name="Clum A."/>
            <person name="Steindorff A."/>
            <person name="Ohm R.A."/>
            <person name="Martin F."/>
            <person name="Silar P."/>
            <person name="Natvig D.O."/>
            <person name="Lalanne C."/>
            <person name="Gautier V."/>
            <person name="Ament-Velasquez S.L."/>
            <person name="Kruys A."/>
            <person name="Hutchinson M.I."/>
            <person name="Powell A.J."/>
            <person name="Barry K."/>
            <person name="Miller A.N."/>
            <person name="Grigoriev I.V."/>
            <person name="Debuchy R."/>
            <person name="Gladieux P."/>
            <person name="Hiltunen Thoren M."/>
            <person name="Johannesson H."/>
        </authorList>
    </citation>
    <scope>NUCLEOTIDE SEQUENCE [LARGE SCALE GENOMIC DNA]</scope>
    <source>
        <strain evidence="2">CBS 284.82</strain>
    </source>
</reference>
<organism evidence="1 2">
    <name type="scientific">Parachaetomium inaequale</name>
    <dbReference type="NCBI Taxonomy" id="2588326"/>
    <lineage>
        <taxon>Eukaryota</taxon>
        <taxon>Fungi</taxon>
        <taxon>Dikarya</taxon>
        <taxon>Ascomycota</taxon>
        <taxon>Pezizomycotina</taxon>
        <taxon>Sordariomycetes</taxon>
        <taxon>Sordariomycetidae</taxon>
        <taxon>Sordariales</taxon>
        <taxon>Chaetomiaceae</taxon>
        <taxon>Parachaetomium</taxon>
    </lineage>
</organism>
<proteinExistence type="predicted"/>
<feature type="non-terminal residue" evidence="1">
    <location>
        <position position="238"/>
    </location>
</feature>
<sequence length="238" mass="26726">MMVAVFLMQPLGQLISQLVAYGVLLGYNNSYDLHSCFKADDDNGNCGRVVDSIWRWVAGVGAIPALVALIFRFQIDDPGLYDLDVKDEGTRAVQNTMMLYRYRRVSTQIPNLDAGVEMDHRLDRDGRMQQRPPMNGAVAEQDEKLPTQFSKEDIRDYFFKQGNWRTLAGTSMCWFLLDIAFYGLGMGNPSTLAKLWTYSPDKVLGDVPSWNPNAARPGASIFDALRDNAVQNLITVCI</sequence>
<name>A0AAN6P4V7_9PEZI</name>
<dbReference type="EMBL" id="MU854739">
    <property type="protein sequence ID" value="KAK4031645.1"/>
    <property type="molecule type" value="Genomic_DNA"/>
</dbReference>
<accession>A0AAN6P4V7</accession>
<dbReference type="SUPFAM" id="SSF103473">
    <property type="entry name" value="MFS general substrate transporter"/>
    <property type="match status" value="1"/>
</dbReference>
<evidence type="ECO:0000313" key="2">
    <source>
        <dbReference type="Proteomes" id="UP001303115"/>
    </source>
</evidence>
<dbReference type="AlphaFoldDB" id="A0AAN6P4V7"/>
<dbReference type="InterPro" id="IPR036259">
    <property type="entry name" value="MFS_trans_sf"/>
</dbReference>
<keyword evidence="2" id="KW-1185">Reference proteome</keyword>
<evidence type="ECO:0000313" key="1">
    <source>
        <dbReference type="EMBL" id="KAK4031645.1"/>
    </source>
</evidence>
<dbReference type="Gene3D" id="1.20.1250.20">
    <property type="entry name" value="MFS general substrate transporter like domains"/>
    <property type="match status" value="2"/>
</dbReference>
<dbReference type="Proteomes" id="UP001303115">
    <property type="component" value="Unassembled WGS sequence"/>
</dbReference>